<dbReference type="GO" id="GO:0005737">
    <property type="term" value="C:cytoplasm"/>
    <property type="evidence" value="ECO:0007669"/>
    <property type="project" value="TreeGrafter"/>
</dbReference>
<dbReference type="Pfam" id="PF08028">
    <property type="entry name" value="Acyl-CoA_dh_2"/>
    <property type="match status" value="1"/>
</dbReference>
<reference evidence="7" key="1">
    <citation type="submission" date="2018-05" db="EMBL/GenBank/DDBJ databases">
        <authorList>
            <person name="Nie L."/>
        </authorList>
    </citation>
    <scope>NUCLEOTIDE SEQUENCE [LARGE SCALE GENOMIC DNA]</scope>
    <source>
        <strain evidence="7">NL</strain>
    </source>
</reference>
<dbReference type="InterPro" id="IPR013107">
    <property type="entry name" value="Acyl-CoA_DH_C"/>
</dbReference>
<dbReference type="Pfam" id="PF02771">
    <property type="entry name" value="Acyl-CoA_dh_N"/>
    <property type="match status" value="1"/>
</dbReference>
<evidence type="ECO:0000256" key="3">
    <source>
        <dbReference type="SAM" id="SignalP"/>
    </source>
</evidence>
<dbReference type="PIRSF" id="PIRSF016578">
    <property type="entry name" value="HsaA"/>
    <property type="match status" value="1"/>
</dbReference>
<dbReference type="SUPFAM" id="SSF47203">
    <property type="entry name" value="Acyl-CoA dehydrogenase C-terminal domain-like"/>
    <property type="match status" value="1"/>
</dbReference>
<dbReference type="InterPro" id="IPR009100">
    <property type="entry name" value="AcylCoA_DH/oxidase_NM_dom_sf"/>
</dbReference>
<evidence type="ECO:0000259" key="4">
    <source>
        <dbReference type="Pfam" id="PF02771"/>
    </source>
</evidence>
<evidence type="ECO:0000256" key="1">
    <source>
        <dbReference type="ARBA" id="ARBA00023002"/>
    </source>
</evidence>
<dbReference type="InterPro" id="IPR050741">
    <property type="entry name" value="Acyl-CoA_dehydrogenase"/>
</dbReference>
<dbReference type="InterPro" id="IPR046373">
    <property type="entry name" value="Acyl-CoA_Oxase/DH_mid-dom_sf"/>
</dbReference>
<dbReference type="GO" id="GO:0050660">
    <property type="term" value="F:flavin adenine dinucleotide binding"/>
    <property type="evidence" value="ECO:0007669"/>
    <property type="project" value="InterPro"/>
</dbReference>
<dbReference type="Proteomes" id="UP000248553">
    <property type="component" value="Unassembled WGS sequence"/>
</dbReference>
<protein>
    <submittedName>
        <fullName evidence="6">Acyl-CoA dehydrogenase</fullName>
    </submittedName>
</protein>
<dbReference type="EMBL" id="QHKM01000015">
    <property type="protein sequence ID" value="RAK62238.1"/>
    <property type="molecule type" value="Genomic_DNA"/>
</dbReference>
<evidence type="ECO:0000313" key="7">
    <source>
        <dbReference type="Proteomes" id="UP000248553"/>
    </source>
</evidence>
<organism evidence="6 7">
    <name type="scientific">Hymenobacter edaphi</name>
    <dbReference type="NCBI Taxonomy" id="2211146"/>
    <lineage>
        <taxon>Bacteria</taxon>
        <taxon>Pseudomonadati</taxon>
        <taxon>Bacteroidota</taxon>
        <taxon>Cytophagia</taxon>
        <taxon>Cytophagales</taxon>
        <taxon>Hymenobacteraceae</taxon>
        <taxon>Hymenobacter</taxon>
    </lineage>
</organism>
<gene>
    <name evidence="6" type="ORF">DLM85_24020</name>
</gene>
<dbReference type="InterPro" id="IPR037069">
    <property type="entry name" value="AcylCoA_DH/ox_N_sf"/>
</dbReference>
<dbReference type="GO" id="GO:0003995">
    <property type="term" value="F:acyl-CoA dehydrogenase activity"/>
    <property type="evidence" value="ECO:0007669"/>
    <property type="project" value="TreeGrafter"/>
</dbReference>
<dbReference type="Gene3D" id="1.20.140.10">
    <property type="entry name" value="Butyryl-CoA Dehydrogenase, subunit A, domain 3"/>
    <property type="match status" value="1"/>
</dbReference>
<keyword evidence="7" id="KW-1185">Reference proteome</keyword>
<evidence type="ECO:0000313" key="6">
    <source>
        <dbReference type="EMBL" id="RAK62238.1"/>
    </source>
</evidence>
<dbReference type="OrthoDB" id="571684at2"/>
<name>A0A328BAZ9_9BACT</name>
<dbReference type="PANTHER" id="PTHR48083">
    <property type="entry name" value="MEDIUM-CHAIN SPECIFIC ACYL-COA DEHYDROGENASE, MITOCHONDRIAL-RELATED"/>
    <property type="match status" value="1"/>
</dbReference>
<evidence type="ECO:0000256" key="2">
    <source>
        <dbReference type="ARBA" id="ARBA00049661"/>
    </source>
</evidence>
<dbReference type="Gene3D" id="2.40.110.10">
    <property type="entry name" value="Butyryl-CoA Dehydrogenase, subunit A, domain 2"/>
    <property type="match status" value="1"/>
</dbReference>
<evidence type="ECO:0000259" key="5">
    <source>
        <dbReference type="Pfam" id="PF08028"/>
    </source>
</evidence>
<sequence>MSIPLAWPAAPAAAGPMLPAAAVAAAAQLTPRLFAHAPQSDHEGGFPHEEFGWLRAAGLLTAPLPTPLGGAGLNHPTHLAEQLRVLRHIGAGNLAVGRVYEGHLNALQLIERFGTGEQLRRYAADAQAGHLFGVWNTEAQDGVHLEPLPDGRFRLRGSKTFGSGAGQLTRPLLTGARPDGGWQLLVLPADAQPPRLDPAFWQPLGMRATASFRVDVTGLEIGPADLIGQPGDYYRQPWFSGGAVRFAAVQLGGAAAVLDATRGFLRGLGRTDDPYQRQRLGEMALLVESGQLWLTGAAARYPAPEAEEAQAEPIVAYANMVRSAIEDICLRVLQLAERSVGARGLLRPHPLERLHRDLTHYLRQPAPDAALADVGRFALSHDAPAAQLWEPEQTAAPSASSAASSAG</sequence>
<dbReference type="Gene3D" id="1.10.540.10">
    <property type="entry name" value="Acyl-CoA dehydrogenase/oxidase, N-terminal domain"/>
    <property type="match status" value="1"/>
</dbReference>
<accession>A0A328BAZ9</accession>
<dbReference type="SUPFAM" id="SSF56645">
    <property type="entry name" value="Acyl-CoA dehydrogenase NM domain-like"/>
    <property type="match status" value="1"/>
</dbReference>
<dbReference type="InterPro" id="IPR013786">
    <property type="entry name" value="AcylCoA_DH/ox_N"/>
</dbReference>
<feature type="chain" id="PRO_5016238382" evidence="3">
    <location>
        <begin position="25"/>
        <end position="407"/>
    </location>
</feature>
<dbReference type="GO" id="GO:0033539">
    <property type="term" value="P:fatty acid beta-oxidation using acyl-CoA dehydrogenase"/>
    <property type="evidence" value="ECO:0007669"/>
    <property type="project" value="TreeGrafter"/>
</dbReference>
<proteinExistence type="inferred from homology"/>
<keyword evidence="3" id="KW-0732">Signal</keyword>
<comment type="similarity">
    <text evidence="2">Belongs to the HpaH/HsaA monooxygenase family.</text>
</comment>
<keyword evidence="1" id="KW-0560">Oxidoreductase</keyword>
<dbReference type="PANTHER" id="PTHR48083:SF37">
    <property type="entry name" value="DEHYDROGENASE, PUTATIVE-RELATED"/>
    <property type="match status" value="1"/>
</dbReference>
<dbReference type="InterPro" id="IPR036250">
    <property type="entry name" value="AcylCo_DH-like_C"/>
</dbReference>
<feature type="domain" description="Acyl-CoA dehydrogenase C-terminal" evidence="5">
    <location>
        <begin position="246"/>
        <end position="359"/>
    </location>
</feature>
<feature type="domain" description="Acyl-CoA dehydrogenase/oxidase N-terminal" evidence="4">
    <location>
        <begin position="33"/>
        <end position="126"/>
    </location>
</feature>
<comment type="caution">
    <text evidence="6">The sequence shown here is derived from an EMBL/GenBank/DDBJ whole genome shotgun (WGS) entry which is preliminary data.</text>
</comment>
<dbReference type="AlphaFoldDB" id="A0A328BAZ9"/>
<dbReference type="RefSeq" id="WP_111480732.1">
    <property type="nucleotide sequence ID" value="NZ_QHKM01000015.1"/>
</dbReference>
<feature type="signal peptide" evidence="3">
    <location>
        <begin position="1"/>
        <end position="24"/>
    </location>
</feature>